<gene>
    <name evidence="2" type="ORF">F5891DRAFT_1198441</name>
</gene>
<feature type="compositionally biased region" description="Basic and acidic residues" evidence="1">
    <location>
        <begin position="26"/>
        <end position="42"/>
    </location>
</feature>
<accession>A0AAD4DQC5</accession>
<sequence length="165" mass="19047">MPSQLNIFVREGKIYTSLNASSLPDDIPHEPVWDPRDDHDTSPDDSTSPLTTRWVYAARPWFPLIPLNPSFDGPIFECLNHSMFSLYTEVDSQGKHLLHRDIREKWRELEQKLLWCQELLGAGLLIPWGTVLPRAPSQYGYLRSHSDTKLAKKVALRLRNAFLHT</sequence>
<dbReference type="EMBL" id="JABBWK010000152">
    <property type="protein sequence ID" value="KAG1889726.1"/>
    <property type="molecule type" value="Genomic_DNA"/>
</dbReference>
<organism evidence="2 3">
    <name type="scientific">Suillus fuscotomentosus</name>
    <dbReference type="NCBI Taxonomy" id="1912939"/>
    <lineage>
        <taxon>Eukaryota</taxon>
        <taxon>Fungi</taxon>
        <taxon>Dikarya</taxon>
        <taxon>Basidiomycota</taxon>
        <taxon>Agaricomycotina</taxon>
        <taxon>Agaricomycetes</taxon>
        <taxon>Agaricomycetidae</taxon>
        <taxon>Boletales</taxon>
        <taxon>Suillineae</taxon>
        <taxon>Suillaceae</taxon>
        <taxon>Suillus</taxon>
    </lineage>
</organism>
<protein>
    <submittedName>
        <fullName evidence="2">Uncharacterized protein</fullName>
    </submittedName>
</protein>
<feature type="region of interest" description="Disordered" evidence="1">
    <location>
        <begin position="20"/>
        <end position="48"/>
    </location>
</feature>
<proteinExistence type="predicted"/>
<reference evidence="2" key="1">
    <citation type="journal article" date="2020" name="New Phytol.">
        <title>Comparative genomics reveals dynamic genome evolution in host specialist ectomycorrhizal fungi.</title>
        <authorList>
            <person name="Lofgren L.A."/>
            <person name="Nguyen N.H."/>
            <person name="Vilgalys R."/>
            <person name="Ruytinx J."/>
            <person name="Liao H.L."/>
            <person name="Branco S."/>
            <person name="Kuo A."/>
            <person name="LaButti K."/>
            <person name="Lipzen A."/>
            <person name="Andreopoulos W."/>
            <person name="Pangilinan J."/>
            <person name="Riley R."/>
            <person name="Hundley H."/>
            <person name="Na H."/>
            <person name="Barry K."/>
            <person name="Grigoriev I.V."/>
            <person name="Stajich J.E."/>
            <person name="Kennedy P.G."/>
        </authorList>
    </citation>
    <scope>NUCLEOTIDE SEQUENCE</scope>
    <source>
        <strain evidence="2">FC203</strain>
    </source>
</reference>
<keyword evidence="3" id="KW-1185">Reference proteome</keyword>
<comment type="caution">
    <text evidence="2">The sequence shown here is derived from an EMBL/GenBank/DDBJ whole genome shotgun (WGS) entry which is preliminary data.</text>
</comment>
<dbReference type="RefSeq" id="XP_041217587.1">
    <property type="nucleotide sequence ID" value="XM_041368631.1"/>
</dbReference>
<name>A0AAD4DQC5_9AGAM</name>
<evidence type="ECO:0000256" key="1">
    <source>
        <dbReference type="SAM" id="MobiDB-lite"/>
    </source>
</evidence>
<dbReference type="AlphaFoldDB" id="A0AAD4DQC5"/>
<dbReference type="Proteomes" id="UP001195769">
    <property type="component" value="Unassembled WGS sequence"/>
</dbReference>
<evidence type="ECO:0000313" key="3">
    <source>
        <dbReference type="Proteomes" id="UP001195769"/>
    </source>
</evidence>
<dbReference type="GeneID" id="64662929"/>
<evidence type="ECO:0000313" key="2">
    <source>
        <dbReference type="EMBL" id="KAG1889726.1"/>
    </source>
</evidence>